<comment type="caution">
    <text evidence="3">The sequence shown here is derived from an EMBL/GenBank/DDBJ whole genome shotgun (WGS) entry which is preliminary data.</text>
</comment>
<evidence type="ECO:0000313" key="4">
    <source>
        <dbReference type="Proteomes" id="UP001151760"/>
    </source>
</evidence>
<sequence length="438" mass="49830">VIQFCDWYLEVACSKHICYVRDTDGVELLKGSHGSNLYTISVEDMMKSSPICLLSKASKNKSWLWHRRLNHLNFGTINDLARKDLVRGLPRLKFEKDHLCSACQLGKSKKHTHKPKTENTNLEVLNTLHMDLCGPMHVQTINGKKYILVIVDDYSRFTWVKFLRSKDETPTVVIKFLKQIQVGLNKTTRFIRTDNGTEFVNKTLQNRTLVEAAQTMLIFSKAPMFLWAEAVATACYTQNRSLIHTRHDKTPYELVHNKKPDLTFFRVFGALCYPINDSEDLENYNQQLILEFSLGPAPNLLTPRPISSGLVPNPAHVLPYAPPTNKELEMLFQPMFDEYFNPPGNRQDPLPSVAQDPVIPTGEQKCRLEVNPFAAADHEPFVNVFAPDPTSEASSSGEIMMPELNQSTQPHEHIRKWTDSHPLDNIIGNPSRPVSTPK</sequence>
<gene>
    <name evidence="3" type="ORF">Tco_1114053</name>
</gene>
<dbReference type="SUPFAM" id="SSF53098">
    <property type="entry name" value="Ribonuclease H-like"/>
    <property type="match status" value="1"/>
</dbReference>
<dbReference type="InterPro" id="IPR012337">
    <property type="entry name" value="RNaseH-like_sf"/>
</dbReference>
<feature type="non-terminal residue" evidence="3">
    <location>
        <position position="1"/>
    </location>
</feature>
<reference evidence="3" key="1">
    <citation type="journal article" date="2022" name="Int. J. Mol. Sci.">
        <title>Draft Genome of Tanacetum Coccineum: Genomic Comparison of Closely Related Tanacetum-Family Plants.</title>
        <authorList>
            <person name="Yamashiro T."/>
            <person name="Shiraishi A."/>
            <person name="Nakayama K."/>
            <person name="Satake H."/>
        </authorList>
    </citation>
    <scope>NUCLEOTIDE SEQUENCE</scope>
</reference>
<accession>A0ABQ5IVH9</accession>
<dbReference type="InterPro" id="IPR039537">
    <property type="entry name" value="Retrotran_Ty1/copia-like"/>
</dbReference>
<feature type="region of interest" description="Disordered" evidence="1">
    <location>
        <begin position="407"/>
        <end position="438"/>
    </location>
</feature>
<feature type="domain" description="Integrase catalytic" evidence="2">
    <location>
        <begin position="111"/>
        <end position="205"/>
    </location>
</feature>
<keyword evidence="4" id="KW-1185">Reference proteome</keyword>
<evidence type="ECO:0000313" key="3">
    <source>
        <dbReference type="EMBL" id="GJU03715.1"/>
    </source>
</evidence>
<name>A0ABQ5IVH9_9ASTR</name>
<dbReference type="PANTHER" id="PTHR42648">
    <property type="entry name" value="TRANSPOSASE, PUTATIVE-RELATED"/>
    <property type="match status" value="1"/>
</dbReference>
<protein>
    <submittedName>
        <fullName evidence="3">Retrovirus-related pol polyprotein from transposon TNT 1-94</fullName>
    </submittedName>
</protein>
<dbReference type="Gene3D" id="3.30.420.10">
    <property type="entry name" value="Ribonuclease H-like superfamily/Ribonuclease H"/>
    <property type="match status" value="2"/>
</dbReference>
<dbReference type="PROSITE" id="PS50994">
    <property type="entry name" value="INTEGRASE"/>
    <property type="match status" value="1"/>
</dbReference>
<dbReference type="InterPro" id="IPR001584">
    <property type="entry name" value="Integrase_cat-core"/>
</dbReference>
<dbReference type="Pfam" id="PF13976">
    <property type="entry name" value="gag_pre-integrs"/>
    <property type="match status" value="1"/>
</dbReference>
<dbReference type="EMBL" id="BQNB010021180">
    <property type="protein sequence ID" value="GJU03715.1"/>
    <property type="molecule type" value="Genomic_DNA"/>
</dbReference>
<reference evidence="3" key="2">
    <citation type="submission" date="2022-01" db="EMBL/GenBank/DDBJ databases">
        <authorList>
            <person name="Yamashiro T."/>
            <person name="Shiraishi A."/>
            <person name="Satake H."/>
            <person name="Nakayama K."/>
        </authorList>
    </citation>
    <scope>NUCLEOTIDE SEQUENCE</scope>
</reference>
<dbReference type="Pfam" id="PF00665">
    <property type="entry name" value="rve"/>
    <property type="match status" value="1"/>
</dbReference>
<proteinExistence type="predicted"/>
<dbReference type="InterPro" id="IPR036397">
    <property type="entry name" value="RNaseH_sf"/>
</dbReference>
<dbReference type="Proteomes" id="UP001151760">
    <property type="component" value="Unassembled WGS sequence"/>
</dbReference>
<dbReference type="PANTHER" id="PTHR42648:SF18">
    <property type="entry name" value="RETROTRANSPOSON, UNCLASSIFIED-LIKE PROTEIN"/>
    <property type="match status" value="1"/>
</dbReference>
<organism evidence="3 4">
    <name type="scientific">Tanacetum coccineum</name>
    <dbReference type="NCBI Taxonomy" id="301880"/>
    <lineage>
        <taxon>Eukaryota</taxon>
        <taxon>Viridiplantae</taxon>
        <taxon>Streptophyta</taxon>
        <taxon>Embryophyta</taxon>
        <taxon>Tracheophyta</taxon>
        <taxon>Spermatophyta</taxon>
        <taxon>Magnoliopsida</taxon>
        <taxon>eudicotyledons</taxon>
        <taxon>Gunneridae</taxon>
        <taxon>Pentapetalae</taxon>
        <taxon>asterids</taxon>
        <taxon>campanulids</taxon>
        <taxon>Asterales</taxon>
        <taxon>Asteraceae</taxon>
        <taxon>Asteroideae</taxon>
        <taxon>Anthemideae</taxon>
        <taxon>Anthemidinae</taxon>
        <taxon>Tanacetum</taxon>
    </lineage>
</organism>
<dbReference type="InterPro" id="IPR025724">
    <property type="entry name" value="GAG-pre-integrase_dom"/>
</dbReference>
<evidence type="ECO:0000259" key="2">
    <source>
        <dbReference type="PROSITE" id="PS50994"/>
    </source>
</evidence>
<evidence type="ECO:0000256" key="1">
    <source>
        <dbReference type="SAM" id="MobiDB-lite"/>
    </source>
</evidence>
<feature type="compositionally biased region" description="Basic and acidic residues" evidence="1">
    <location>
        <begin position="410"/>
        <end position="422"/>
    </location>
</feature>